<evidence type="ECO:0000256" key="1">
    <source>
        <dbReference type="ARBA" id="ARBA00004479"/>
    </source>
</evidence>
<dbReference type="GO" id="GO:0016020">
    <property type="term" value="C:membrane"/>
    <property type="evidence" value="ECO:0007669"/>
    <property type="project" value="UniProtKB-SubCell"/>
</dbReference>
<comment type="caution">
    <text evidence="9">The sequence shown here is derived from an EMBL/GenBank/DDBJ whole genome shotgun (WGS) entry which is preliminary data.</text>
</comment>
<evidence type="ECO:0000259" key="8">
    <source>
        <dbReference type="PROSITE" id="PS50927"/>
    </source>
</evidence>
<dbReference type="GO" id="GO:0048544">
    <property type="term" value="P:recognition of pollen"/>
    <property type="evidence" value="ECO:0007669"/>
    <property type="project" value="InterPro"/>
</dbReference>
<dbReference type="SUPFAM" id="SSF51110">
    <property type="entry name" value="alpha-D-mannose-specific plant lectins"/>
    <property type="match status" value="1"/>
</dbReference>
<evidence type="ECO:0000256" key="2">
    <source>
        <dbReference type="ARBA" id="ARBA00012513"/>
    </source>
</evidence>
<evidence type="ECO:0000313" key="9">
    <source>
        <dbReference type="EMBL" id="KAF0930358.1"/>
    </source>
</evidence>
<dbReference type="PANTHER" id="PTHR32444">
    <property type="entry name" value="BULB-TYPE LECTIN DOMAIN-CONTAINING PROTEIN"/>
    <property type="match status" value="1"/>
</dbReference>
<name>A0A6G1F0B8_9ORYZ</name>
<gene>
    <name evidence="9" type="ORF">E2562_032196</name>
</gene>
<protein>
    <recommendedName>
        <fullName evidence="2">non-specific serine/threonine protein kinase</fullName>
        <ecNumber evidence="2">2.7.11.1</ecNumber>
    </recommendedName>
</protein>
<keyword evidence="5" id="KW-0675">Receptor</keyword>
<dbReference type="CDD" id="cd00028">
    <property type="entry name" value="B_lectin"/>
    <property type="match status" value="1"/>
</dbReference>
<dbReference type="PANTHER" id="PTHR32444:SF77">
    <property type="entry name" value="OS05G0163500 PROTEIN"/>
    <property type="match status" value="1"/>
</dbReference>
<keyword evidence="3" id="KW-0732">Signal</keyword>
<dbReference type="AlphaFoldDB" id="A0A6G1F0B8"/>
<dbReference type="InterPro" id="IPR001480">
    <property type="entry name" value="Bulb-type_lectin_dom"/>
</dbReference>
<evidence type="ECO:0000256" key="3">
    <source>
        <dbReference type="ARBA" id="ARBA00022729"/>
    </source>
</evidence>
<accession>A0A6G1F0B8</accession>
<keyword evidence="10" id="KW-1185">Reference proteome</keyword>
<dbReference type="EMBL" id="SPHZ02000002">
    <property type="protein sequence ID" value="KAF0930358.1"/>
    <property type="molecule type" value="Genomic_DNA"/>
</dbReference>
<comment type="catalytic activity">
    <reaction evidence="7">
        <text>L-seryl-[protein] + ATP = O-phospho-L-seryl-[protein] + ADP + H(+)</text>
        <dbReference type="Rhea" id="RHEA:17989"/>
        <dbReference type="Rhea" id="RHEA-COMP:9863"/>
        <dbReference type="Rhea" id="RHEA-COMP:11604"/>
        <dbReference type="ChEBI" id="CHEBI:15378"/>
        <dbReference type="ChEBI" id="CHEBI:29999"/>
        <dbReference type="ChEBI" id="CHEBI:30616"/>
        <dbReference type="ChEBI" id="CHEBI:83421"/>
        <dbReference type="ChEBI" id="CHEBI:456216"/>
        <dbReference type="EC" id="2.7.11.1"/>
    </reaction>
</comment>
<dbReference type="PROSITE" id="PS50927">
    <property type="entry name" value="BULB_LECTIN"/>
    <property type="match status" value="1"/>
</dbReference>
<comment type="catalytic activity">
    <reaction evidence="6">
        <text>L-threonyl-[protein] + ATP = O-phospho-L-threonyl-[protein] + ADP + H(+)</text>
        <dbReference type="Rhea" id="RHEA:46608"/>
        <dbReference type="Rhea" id="RHEA-COMP:11060"/>
        <dbReference type="Rhea" id="RHEA-COMP:11605"/>
        <dbReference type="ChEBI" id="CHEBI:15378"/>
        <dbReference type="ChEBI" id="CHEBI:30013"/>
        <dbReference type="ChEBI" id="CHEBI:30616"/>
        <dbReference type="ChEBI" id="CHEBI:61977"/>
        <dbReference type="ChEBI" id="CHEBI:456216"/>
        <dbReference type="EC" id="2.7.11.1"/>
    </reaction>
</comment>
<evidence type="ECO:0000313" key="10">
    <source>
        <dbReference type="Proteomes" id="UP000479710"/>
    </source>
</evidence>
<reference evidence="9 10" key="1">
    <citation type="submission" date="2019-11" db="EMBL/GenBank/DDBJ databases">
        <title>Whole genome sequence of Oryza granulata.</title>
        <authorList>
            <person name="Li W."/>
        </authorList>
    </citation>
    <scope>NUCLEOTIDE SEQUENCE [LARGE SCALE GENOMIC DNA]</scope>
    <source>
        <strain evidence="10">cv. Menghai</strain>
        <tissue evidence="9">Leaf</tissue>
    </source>
</reference>
<dbReference type="InterPro" id="IPR000858">
    <property type="entry name" value="S_locus_glycoprot_dom"/>
</dbReference>
<evidence type="ECO:0000256" key="7">
    <source>
        <dbReference type="ARBA" id="ARBA00048679"/>
    </source>
</evidence>
<keyword evidence="4" id="KW-1015">Disulfide bond</keyword>
<dbReference type="SMART" id="SM00108">
    <property type="entry name" value="B_lectin"/>
    <property type="match status" value="1"/>
</dbReference>
<dbReference type="FunFam" id="2.90.10.10:FF:000002">
    <property type="entry name" value="Serine/threonine-protein kinase"/>
    <property type="match status" value="1"/>
</dbReference>
<dbReference type="InterPro" id="IPR036426">
    <property type="entry name" value="Bulb-type_lectin_dom_sf"/>
</dbReference>
<sequence length="266" mass="29266">MVSPGHALAGGDRLVSNNSKFALGFFKTVSKNSSYTSRNSYLCIWYNELPTITPLWSANGENPVVDPTSPELTISGDGNMVILDQATKSIIWSTRVNTTTNDTIAVLLNDGNLVLQSSSNSSMVFWQSFDYPTDNLFAYAKIGWNKVTGLNRRLVSRKNSIDQAAGLYSLEFDINGVGHLVWNSTVIYWSSGDWNGQFFGSAPEMFGATIPNFKFVNNDREVYLIYTLNNEKAITRAAIDVNGGGLAGEKGNGFLVEWKMIREALG</sequence>
<proteinExistence type="predicted"/>
<organism evidence="9 10">
    <name type="scientific">Oryza meyeriana var. granulata</name>
    <dbReference type="NCBI Taxonomy" id="110450"/>
    <lineage>
        <taxon>Eukaryota</taxon>
        <taxon>Viridiplantae</taxon>
        <taxon>Streptophyta</taxon>
        <taxon>Embryophyta</taxon>
        <taxon>Tracheophyta</taxon>
        <taxon>Spermatophyta</taxon>
        <taxon>Magnoliopsida</taxon>
        <taxon>Liliopsida</taxon>
        <taxon>Poales</taxon>
        <taxon>Poaceae</taxon>
        <taxon>BOP clade</taxon>
        <taxon>Oryzoideae</taxon>
        <taxon>Oryzeae</taxon>
        <taxon>Oryzinae</taxon>
        <taxon>Oryza</taxon>
        <taxon>Oryza meyeriana</taxon>
    </lineage>
</organism>
<dbReference type="Gene3D" id="2.90.10.10">
    <property type="entry name" value="Bulb-type lectin domain"/>
    <property type="match status" value="1"/>
</dbReference>
<feature type="domain" description="Bulb-type lectin" evidence="8">
    <location>
        <begin position="1"/>
        <end position="128"/>
    </location>
</feature>
<comment type="subcellular location">
    <subcellularLocation>
        <location evidence="1">Membrane</location>
        <topology evidence="1">Single-pass type I membrane protein</topology>
    </subcellularLocation>
</comment>
<dbReference type="Pfam" id="PF01453">
    <property type="entry name" value="B_lectin"/>
    <property type="match status" value="1"/>
</dbReference>
<dbReference type="OrthoDB" id="4062651at2759"/>
<dbReference type="GO" id="GO:0004674">
    <property type="term" value="F:protein serine/threonine kinase activity"/>
    <property type="evidence" value="ECO:0007669"/>
    <property type="project" value="UniProtKB-EC"/>
</dbReference>
<evidence type="ECO:0000256" key="6">
    <source>
        <dbReference type="ARBA" id="ARBA00047899"/>
    </source>
</evidence>
<evidence type="ECO:0000256" key="4">
    <source>
        <dbReference type="ARBA" id="ARBA00023157"/>
    </source>
</evidence>
<dbReference type="GO" id="GO:0051707">
    <property type="term" value="P:response to other organism"/>
    <property type="evidence" value="ECO:0007669"/>
    <property type="project" value="UniProtKB-ARBA"/>
</dbReference>
<evidence type="ECO:0000256" key="5">
    <source>
        <dbReference type="ARBA" id="ARBA00023170"/>
    </source>
</evidence>
<dbReference type="Pfam" id="PF00954">
    <property type="entry name" value="S_locus_glycop"/>
    <property type="match status" value="1"/>
</dbReference>
<dbReference type="Proteomes" id="UP000479710">
    <property type="component" value="Unassembled WGS sequence"/>
</dbReference>
<dbReference type="EC" id="2.7.11.1" evidence="2"/>